<comment type="similarity">
    <text evidence="1 4 7">Belongs to the tRNA pseudouridine synthase TruA family.</text>
</comment>
<comment type="caution">
    <text evidence="4">Lacks conserved residue(s) required for the propagation of feature annotation.</text>
</comment>
<dbReference type="RefSeq" id="WP_084289049.1">
    <property type="nucleotide sequence ID" value="NZ_FWYB01000003.1"/>
</dbReference>
<organism evidence="9 10">
    <name type="scientific">Pedobacter nyackensis</name>
    <dbReference type="NCBI Taxonomy" id="475255"/>
    <lineage>
        <taxon>Bacteria</taxon>
        <taxon>Pseudomonadati</taxon>
        <taxon>Bacteroidota</taxon>
        <taxon>Sphingobacteriia</taxon>
        <taxon>Sphingobacteriales</taxon>
        <taxon>Sphingobacteriaceae</taxon>
        <taxon>Pedobacter</taxon>
    </lineage>
</organism>
<proteinExistence type="inferred from homology"/>
<evidence type="ECO:0000313" key="10">
    <source>
        <dbReference type="Proteomes" id="UP000192678"/>
    </source>
</evidence>
<evidence type="ECO:0000256" key="3">
    <source>
        <dbReference type="ARBA" id="ARBA00023235"/>
    </source>
</evidence>
<dbReference type="SUPFAM" id="SSF55120">
    <property type="entry name" value="Pseudouridine synthase"/>
    <property type="match status" value="1"/>
</dbReference>
<evidence type="ECO:0000256" key="6">
    <source>
        <dbReference type="PIRSR" id="PIRSR001430-2"/>
    </source>
</evidence>
<keyword evidence="2 4" id="KW-0819">tRNA processing</keyword>
<evidence type="ECO:0000313" key="9">
    <source>
        <dbReference type="EMBL" id="SMC82218.1"/>
    </source>
</evidence>
<dbReference type="CDD" id="cd02570">
    <property type="entry name" value="PseudoU_synth_EcTruA"/>
    <property type="match status" value="1"/>
</dbReference>
<dbReference type="EC" id="5.4.99.12" evidence="4"/>
<dbReference type="PANTHER" id="PTHR11142:SF0">
    <property type="entry name" value="TRNA PSEUDOURIDINE SYNTHASE-LIKE 1"/>
    <property type="match status" value="1"/>
</dbReference>
<feature type="active site" description="Nucleophile" evidence="4 5">
    <location>
        <position position="51"/>
    </location>
</feature>
<feature type="binding site" evidence="4 6">
    <location>
        <position position="108"/>
    </location>
    <ligand>
        <name>substrate</name>
    </ligand>
</feature>
<dbReference type="InterPro" id="IPR020095">
    <property type="entry name" value="PsdUridine_synth_TruA_C"/>
</dbReference>
<dbReference type="PANTHER" id="PTHR11142">
    <property type="entry name" value="PSEUDOURIDYLATE SYNTHASE"/>
    <property type="match status" value="1"/>
</dbReference>
<dbReference type="Gene3D" id="3.30.70.580">
    <property type="entry name" value="Pseudouridine synthase I, catalytic domain, N-terminal subdomain"/>
    <property type="match status" value="1"/>
</dbReference>
<dbReference type="Pfam" id="PF01416">
    <property type="entry name" value="PseudoU_synth_1"/>
    <property type="match status" value="1"/>
</dbReference>
<dbReference type="EMBL" id="FWYB01000003">
    <property type="protein sequence ID" value="SMC82218.1"/>
    <property type="molecule type" value="Genomic_DNA"/>
</dbReference>
<evidence type="ECO:0000256" key="7">
    <source>
        <dbReference type="RuleBase" id="RU003792"/>
    </source>
</evidence>
<evidence type="ECO:0000256" key="5">
    <source>
        <dbReference type="PIRSR" id="PIRSR001430-1"/>
    </source>
</evidence>
<dbReference type="InterPro" id="IPR020103">
    <property type="entry name" value="PsdUridine_synth_cat_dom_sf"/>
</dbReference>
<dbReference type="NCBIfam" id="TIGR00071">
    <property type="entry name" value="hisT_truA"/>
    <property type="match status" value="1"/>
</dbReference>
<sequence length="269" mass="31229">MRYFVHIGYNGLKYNGWQKQPGVMNVQGVLEQALTQVLKTPIFINGCGRTDARVHASQFFFHMDVEQPWDFDLIFRMNKVLPANIAIFDIIPMEGMQHARFDAVQRSYDYFIHTYKNPFLNGLSSFYLLDKLDFDKMKQAAAILPNYKDYRAFCTSPDKYEHTLCYVKSASLSVDENGDHLRFQISSNRFLSKMIRIIMGQLLKIGKGVLSVEEFESYLINNKTPELITPAHPEGLYLSKVTYPYLNLPPRQQFSSILQIQADLSWQRL</sequence>
<dbReference type="InterPro" id="IPR001406">
    <property type="entry name" value="PsdUridine_synth_TruA"/>
</dbReference>
<feature type="domain" description="Pseudouridine synthase I TruA alpha/beta" evidence="8">
    <location>
        <begin position="148"/>
        <end position="244"/>
    </location>
</feature>
<dbReference type="HAMAP" id="MF_00171">
    <property type="entry name" value="TruA"/>
    <property type="match status" value="1"/>
</dbReference>
<reference evidence="9 10" key="1">
    <citation type="submission" date="2017-04" db="EMBL/GenBank/DDBJ databases">
        <authorList>
            <person name="Afonso C.L."/>
            <person name="Miller P.J."/>
            <person name="Scott M.A."/>
            <person name="Spackman E."/>
            <person name="Goraichik I."/>
            <person name="Dimitrov K.M."/>
            <person name="Suarez D.L."/>
            <person name="Swayne D.E."/>
        </authorList>
    </citation>
    <scope>NUCLEOTIDE SEQUENCE [LARGE SCALE GENOMIC DNA]</scope>
    <source>
        <strain evidence="9 10">DSM 19625</strain>
    </source>
</reference>
<dbReference type="GO" id="GO:0160147">
    <property type="term" value="F:tRNA pseudouridine(38-40) synthase activity"/>
    <property type="evidence" value="ECO:0007669"/>
    <property type="project" value="UniProtKB-EC"/>
</dbReference>
<evidence type="ECO:0000259" key="8">
    <source>
        <dbReference type="Pfam" id="PF01416"/>
    </source>
</evidence>
<dbReference type="Proteomes" id="UP000192678">
    <property type="component" value="Unassembled WGS sequence"/>
</dbReference>
<evidence type="ECO:0000256" key="2">
    <source>
        <dbReference type="ARBA" id="ARBA00022694"/>
    </source>
</evidence>
<dbReference type="PIRSF" id="PIRSF001430">
    <property type="entry name" value="tRNA_psdUrid_synth"/>
    <property type="match status" value="1"/>
</dbReference>
<gene>
    <name evidence="4" type="primary">truA</name>
    <name evidence="9" type="ORF">SAMN04488101_103279</name>
</gene>
<dbReference type="GO" id="GO:0031119">
    <property type="term" value="P:tRNA pseudouridine synthesis"/>
    <property type="evidence" value="ECO:0007669"/>
    <property type="project" value="UniProtKB-UniRule"/>
</dbReference>
<comment type="subunit">
    <text evidence="4">Homodimer.</text>
</comment>
<dbReference type="InterPro" id="IPR020097">
    <property type="entry name" value="PsdUridine_synth_TruA_a/b_dom"/>
</dbReference>
<comment type="function">
    <text evidence="4">Formation of pseudouridine at positions 38, 39 and 40 in the anticodon stem and loop of transfer RNAs.</text>
</comment>
<evidence type="ECO:0000256" key="1">
    <source>
        <dbReference type="ARBA" id="ARBA00009375"/>
    </source>
</evidence>
<dbReference type="STRING" id="475255.SAMN04488101_103279"/>
<comment type="catalytic activity">
    <reaction evidence="4 7">
        <text>uridine(38/39/40) in tRNA = pseudouridine(38/39/40) in tRNA</text>
        <dbReference type="Rhea" id="RHEA:22376"/>
        <dbReference type="Rhea" id="RHEA-COMP:10085"/>
        <dbReference type="Rhea" id="RHEA-COMP:10087"/>
        <dbReference type="ChEBI" id="CHEBI:65314"/>
        <dbReference type="ChEBI" id="CHEBI:65315"/>
        <dbReference type="EC" id="5.4.99.12"/>
    </reaction>
</comment>
<accession>A0A1W2CC26</accession>
<dbReference type="GO" id="GO:0003723">
    <property type="term" value="F:RNA binding"/>
    <property type="evidence" value="ECO:0007669"/>
    <property type="project" value="InterPro"/>
</dbReference>
<dbReference type="AlphaFoldDB" id="A0A1W2CC26"/>
<dbReference type="OrthoDB" id="9811823at2"/>
<name>A0A1W2CC26_9SPHI</name>
<evidence type="ECO:0000256" key="4">
    <source>
        <dbReference type="HAMAP-Rule" id="MF_00171"/>
    </source>
</evidence>
<keyword evidence="10" id="KW-1185">Reference proteome</keyword>
<keyword evidence="3 4" id="KW-0413">Isomerase</keyword>
<dbReference type="InterPro" id="IPR020094">
    <property type="entry name" value="TruA/RsuA/RluB/E/F_N"/>
</dbReference>
<dbReference type="Gene3D" id="3.30.70.660">
    <property type="entry name" value="Pseudouridine synthase I, catalytic domain, C-terminal subdomain"/>
    <property type="match status" value="1"/>
</dbReference>
<protein>
    <recommendedName>
        <fullName evidence="4">tRNA pseudouridine synthase A</fullName>
        <ecNumber evidence="4">5.4.99.12</ecNumber>
    </recommendedName>
    <alternativeName>
        <fullName evidence="4">tRNA pseudouridine(38-40) synthase</fullName>
    </alternativeName>
    <alternativeName>
        <fullName evidence="4">tRNA pseudouridylate synthase I</fullName>
    </alternativeName>
    <alternativeName>
        <fullName evidence="4">tRNA-uridine isomerase I</fullName>
    </alternativeName>
</protein>